<dbReference type="OMA" id="VSHYDLR"/>
<dbReference type="FunFam" id="1.10.390.10:FF:000003">
    <property type="entry name" value="Leukotriene A(4) hydrolase"/>
    <property type="match status" value="1"/>
</dbReference>
<dbReference type="AlphaFoldDB" id="A0A0R3PUH9"/>
<dbReference type="InterPro" id="IPR034015">
    <property type="entry name" value="M1_LTA4H"/>
</dbReference>
<evidence type="ECO:0000256" key="3">
    <source>
        <dbReference type="ARBA" id="ARBA00022490"/>
    </source>
</evidence>
<dbReference type="Proteomes" id="UP000267027">
    <property type="component" value="Unassembled WGS sequence"/>
</dbReference>
<dbReference type="PANTHER" id="PTHR45726:SF3">
    <property type="entry name" value="LEUKOTRIENE A-4 HYDROLASE"/>
    <property type="match status" value="1"/>
</dbReference>
<keyword evidence="8" id="KW-0482">Metalloprotease</keyword>
<sequence>MYRDPSTSSNYDKIRVTHYFLNWNINFIEKKIIGSIVMTLKALCDVSEVILDGEKLSISGVKVNGNGAKFHVNAGIPIGEKIVIETPHIKKGEEVTIDIEYSTASEASALQFMDKELTVDNKGSYLFSQCQAIHARSIMPCMDTPSVKSSYDAKVTVPSRLTCLMSAIGTHKEETGDTTTYTFHQPVLVPSYLLAIVVGHLECRDVSPRCAVWSEPSIVDLAKWEFEDTEKILQVAEELVGPYRWGRYDLVVLPPTFPFGGMENPCLTFVTPTLLAGDRSLVTVVAHEIAHSWTGNLVTNASWEHFWLNEGFTVFLERKILGRLQGELERQFQSECGFDESLNTAVKTFGDLHEFTKLIPDLRGADPDDAFSSVPYEKGSAFLFTIEQLLGDAVRFEDFLRTYAFQSVTTNTWKDELYSFFSEKKAVLDKIDWNTWFFAPGMPPKPK</sequence>
<keyword evidence="6" id="KW-0378">Hydrolase</keyword>
<feature type="domain" description="Peptidase M1 membrane alanine aminopeptidase" evidence="11">
    <location>
        <begin position="224"/>
        <end position="436"/>
    </location>
</feature>
<evidence type="ECO:0000256" key="9">
    <source>
        <dbReference type="PIRSR" id="PIRSR634015-1"/>
    </source>
</evidence>
<evidence type="ECO:0000256" key="7">
    <source>
        <dbReference type="ARBA" id="ARBA00022833"/>
    </source>
</evidence>
<organism evidence="15">
    <name type="scientific">Angiostrongylus costaricensis</name>
    <name type="common">Nematode worm</name>
    <dbReference type="NCBI Taxonomy" id="334426"/>
    <lineage>
        <taxon>Eukaryota</taxon>
        <taxon>Metazoa</taxon>
        <taxon>Ecdysozoa</taxon>
        <taxon>Nematoda</taxon>
        <taxon>Chromadorea</taxon>
        <taxon>Rhabditida</taxon>
        <taxon>Rhabditina</taxon>
        <taxon>Rhabditomorpha</taxon>
        <taxon>Strongyloidea</taxon>
        <taxon>Metastrongylidae</taxon>
        <taxon>Angiostrongylus</taxon>
    </lineage>
</organism>
<dbReference type="FunFam" id="3.30.2010.30:FF:000001">
    <property type="entry name" value="Leukotriene A(4) hydrolase"/>
    <property type="match status" value="1"/>
</dbReference>
<dbReference type="CDD" id="cd09599">
    <property type="entry name" value="M1_LTA4H"/>
    <property type="match status" value="1"/>
</dbReference>
<feature type="active site" description="Proton acceptor" evidence="9">
    <location>
        <position position="288"/>
    </location>
</feature>
<dbReference type="SUPFAM" id="SSF63737">
    <property type="entry name" value="Leukotriene A4 hydrolase N-terminal domain"/>
    <property type="match status" value="1"/>
</dbReference>
<evidence type="ECO:0000256" key="6">
    <source>
        <dbReference type="ARBA" id="ARBA00022801"/>
    </source>
</evidence>
<evidence type="ECO:0000256" key="8">
    <source>
        <dbReference type="ARBA" id="ARBA00023049"/>
    </source>
</evidence>
<feature type="binding site" evidence="10">
    <location>
        <position position="291"/>
    </location>
    <ligand>
        <name>Zn(2+)</name>
        <dbReference type="ChEBI" id="CHEBI:29105"/>
        <note>catalytic</note>
    </ligand>
</feature>
<dbReference type="InterPro" id="IPR027268">
    <property type="entry name" value="Peptidase_M4/M1_CTD_sf"/>
</dbReference>
<dbReference type="GO" id="GO:0005829">
    <property type="term" value="C:cytosol"/>
    <property type="evidence" value="ECO:0007669"/>
    <property type="project" value="TreeGrafter"/>
</dbReference>
<dbReference type="InterPro" id="IPR014782">
    <property type="entry name" value="Peptidase_M1_dom"/>
</dbReference>
<evidence type="ECO:0000256" key="10">
    <source>
        <dbReference type="PIRSR" id="PIRSR634015-3"/>
    </source>
</evidence>
<name>A0A0R3PUH9_ANGCS</name>
<dbReference type="Gene3D" id="1.10.390.10">
    <property type="entry name" value="Neutral Protease Domain 2"/>
    <property type="match status" value="1"/>
</dbReference>
<dbReference type="GO" id="GO:0043171">
    <property type="term" value="P:peptide catabolic process"/>
    <property type="evidence" value="ECO:0007669"/>
    <property type="project" value="TreeGrafter"/>
</dbReference>
<keyword evidence="4" id="KW-0645">Protease</keyword>
<dbReference type="PRINTS" id="PR00756">
    <property type="entry name" value="ALADIPTASE"/>
</dbReference>
<dbReference type="GO" id="GO:0008237">
    <property type="term" value="F:metallopeptidase activity"/>
    <property type="evidence" value="ECO:0007669"/>
    <property type="project" value="UniProtKB-KW"/>
</dbReference>
<comment type="cofactor">
    <cofactor evidence="10">
        <name>Zn(2+)</name>
        <dbReference type="ChEBI" id="CHEBI:29105"/>
    </cofactor>
    <text evidence="10">Binds 1 zinc ion per subunit.</text>
</comment>
<dbReference type="Gene3D" id="2.60.40.1730">
    <property type="entry name" value="tricorn interacting facor f3 domain"/>
    <property type="match status" value="1"/>
</dbReference>
<dbReference type="STRING" id="334426.A0A0R3PUH9"/>
<dbReference type="Pfam" id="PF01433">
    <property type="entry name" value="Peptidase_M1"/>
    <property type="match status" value="1"/>
</dbReference>
<protein>
    <submittedName>
        <fullName evidence="15">Peptidase_M1 domain-containing protein</fullName>
    </submittedName>
</protein>
<keyword evidence="14" id="KW-1185">Reference proteome</keyword>
<feature type="domain" description="Aminopeptidase N-like N-terminal" evidence="12">
    <location>
        <begin position="17"/>
        <end position="193"/>
    </location>
</feature>
<evidence type="ECO:0000313" key="14">
    <source>
        <dbReference type="Proteomes" id="UP000267027"/>
    </source>
</evidence>
<accession>A0A0R3PUH9</accession>
<evidence type="ECO:0000313" key="15">
    <source>
        <dbReference type="WBParaSite" id="ACOC_0000955601-mRNA-1"/>
    </source>
</evidence>
<evidence type="ECO:0000256" key="5">
    <source>
        <dbReference type="ARBA" id="ARBA00022723"/>
    </source>
</evidence>
<evidence type="ECO:0000313" key="13">
    <source>
        <dbReference type="EMBL" id="VDM61142.1"/>
    </source>
</evidence>
<proteinExistence type="inferred from homology"/>
<keyword evidence="3" id="KW-0963">Cytoplasm</keyword>
<dbReference type="GO" id="GO:0008270">
    <property type="term" value="F:zinc ion binding"/>
    <property type="evidence" value="ECO:0007669"/>
    <property type="project" value="InterPro"/>
</dbReference>
<evidence type="ECO:0000256" key="1">
    <source>
        <dbReference type="ARBA" id="ARBA00004496"/>
    </source>
</evidence>
<dbReference type="Pfam" id="PF17900">
    <property type="entry name" value="Peptidase_M1_N"/>
    <property type="match status" value="1"/>
</dbReference>
<evidence type="ECO:0000259" key="12">
    <source>
        <dbReference type="Pfam" id="PF17900"/>
    </source>
</evidence>
<dbReference type="GO" id="GO:0004301">
    <property type="term" value="F:epoxide hydrolase activity"/>
    <property type="evidence" value="ECO:0007669"/>
    <property type="project" value="TreeGrafter"/>
</dbReference>
<gene>
    <name evidence="13" type="ORF">ACOC_LOCUS9557</name>
</gene>
<dbReference type="InterPro" id="IPR049980">
    <property type="entry name" value="LTA4H_cat"/>
</dbReference>
<dbReference type="OrthoDB" id="79562at2759"/>
<comment type="similarity">
    <text evidence="2">Belongs to the peptidase M1 family.</text>
</comment>
<dbReference type="InterPro" id="IPR001930">
    <property type="entry name" value="Peptidase_M1"/>
</dbReference>
<reference evidence="13 14" key="2">
    <citation type="submission" date="2018-11" db="EMBL/GenBank/DDBJ databases">
        <authorList>
            <consortium name="Pathogen Informatics"/>
        </authorList>
    </citation>
    <scope>NUCLEOTIDE SEQUENCE [LARGE SCALE GENOMIC DNA]</scope>
    <source>
        <strain evidence="13 14">Costa Rica</strain>
    </source>
</reference>
<dbReference type="Gene3D" id="3.30.2010.30">
    <property type="match status" value="1"/>
</dbReference>
<evidence type="ECO:0000259" key="11">
    <source>
        <dbReference type="Pfam" id="PF01433"/>
    </source>
</evidence>
<dbReference type="PANTHER" id="PTHR45726">
    <property type="entry name" value="LEUKOTRIENE A-4 HYDROLASE"/>
    <property type="match status" value="1"/>
</dbReference>
<dbReference type="WBParaSite" id="ACOC_0000955601-mRNA-1">
    <property type="protein sequence ID" value="ACOC_0000955601-mRNA-1"/>
    <property type="gene ID" value="ACOC_0000955601"/>
</dbReference>
<dbReference type="SUPFAM" id="SSF55486">
    <property type="entry name" value="Metalloproteases ('zincins'), catalytic domain"/>
    <property type="match status" value="1"/>
</dbReference>
<dbReference type="InterPro" id="IPR042097">
    <property type="entry name" value="Aminopeptidase_N-like_N_sf"/>
</dbReference>
<feature type="binding site" evidence="10">
    <location>
        <position position="310"/>
    </location>
    <ligand>
        <name>Zn(2+)</name>
        <dbReference type="ChEBI" id="CHEBI:29105"/>
        <note>catalytic</note>
    </ligand>
</feature>
<evidence type="ECO:0000256" key="4">
    <source>
        <dbReference type="ARBA" id="ARBA00022670"/>
    </source>
</evidence>
<evidence type="ECO:0000256" key="2">
    <source>
        <dbReference type="ARBA" id="ARBA00010136"/>
    </source>
</evidence>
<feature type="active site" description="Proton donor" evidence="9">
    <location>
        <position position="376"/>
    </location>
</feature>
<dbReference type="FunFam" id="2.60.40.1730:FF:000004">
    <property type="entry name" value="Leukotriene A(4) hydrolase"/>
    <property type="match status" value="1"/>
</dbReference>
<feature type="binding site" evidence="10">
    <location>
        <position position="287"/>
    </location>
    <ligand>
        <name>Zn(2+)</name>
        <dbReference type="ChEBI" id="CHEBI:29105"/>
        <note>catalytic</note>
    </ligand>
</feature>
<keyword evidence="5 10" id="KW-0479">Metal-binding</keyword>
<dbReference type="GO" id="GO:0004177">
    <property type="term" value="F:aminopeptidase activity"/>
    <property type="evidence" value="ECO:0007669"/>
    <property type="project" value="TreeGrafter"/>
</dbReference>
<keyword evidence="7 10" id="KW-0862">Zinc</keyword>
<comment type="subcellular location">
    <subcellularLocation>
        <location evidence="1">Cytoplasm</location>
    </subcellularLocation>
</comment>
<dbReference type="GO" id="GO:0006508">
    <property type="term" value="P:proteolysis"/>
    <property type="evidence" value="ECO:0007669"/>
    <property type="project" value="UniProtKB-KW"/>
</dbReference>
<dbReference type="EMBL" id="UYYA01004317">
    <property type="protein sequence ID" value="VDM61142.1"/>
    <property type="molecule type" value="Genomic_DNA"/>
</dbReference>
<dbReference type="InterPro" id="IPR045357">
    <property type="entry name" value="Aminopeptidase_N-like_N"/>
</dbReference>
<reference evidence="15" key="1">
    <citation type="submission" date="2017-02" db="UniProtKB">
        <authorList>
            <consortium name="WormBaseParasite"/>
        </authorList>
    </citation>
    <scope>IDENTIFICATION</scope>
</reference>